<evidence type="ECO:0000259" key="3">
    <source>
        <dbReference type="Pfam" id="PF13439"/>
    </source>
</evidence>
<dbReference type="RefSeq" id="WP_206494353.1">
    <property type="nucleotide sequence ID" value="NZ_JBFBMH010000011.1"/>
</dbReference>
<dbReference type="SUPFAM" id="SSF53756">
    <property type="entry name" value="UDP-Glycosyltransferase/glycogen phosphorylase"/>
    <property type="match status" value="1"/>
</dbReference>
<dbReference type="Pfam" id="PF13439">
    <property type="entry name" value="Glyco_transf_4"/>
    <property type="match status" value="1"/>
</dbReference>
<accession>A0ABV3LH56</accession>
<keyword evidence="2 4" id="KW-0808">Transferase</keyword>
<keyword evidence="1 4" id="KW-0328">Glycosyltransferase</keyword>
<reference evidence="4 5" key="1">
    <citation type="submission" date="2024-06" db="EMBL/GenBank/DDBJ databases">
        <title>The Natural Products Discovery Center: Release of the First 8490 Sequenced Strains for Exploring Actinobacteria Biosynthetic Diversity.</title>
        <authorList>
            <person name="Kalkreuter E."/>
            <person name="Kautsar S.A."/>
            <person name="Yang D."/>
            <person name="Bader C.D."/>
            <person name="Teijaro C.N."/>
            <person name="Fluegel L."/>
            <person name="Davis C.M."/>
            <person name="Simpson J.R."/>
            <person name="Lauterbach L."/>
            <person name="Steele A.D."/>
            <person name="Gui C."/>
            <person name="Meng S."/>
            <person name="Li G."/>
            <person name="Viehrig K."/>
            <person name="Ye F."/>
            <person name="Su P."/>
            <person name="Kiefer A.F."/>
            <person name="Nichols A."/>
            <person name="Cepeda A.J."/>
            <person name="Yan W."/>
            <person name="Fan B."/>
            <person name="Jiang Y."/>
            <person name="Adhikari A."/>
            <person name="Zheng C.-J."/>
            <person name="Schuster L."/>
            <person name="Cowan T.M."/>
            <person name="Smanski M.J."/>
            <person name="Chevrette M.G."/>
            <person name="De Carvalho L.P.S."/>
            <person name="Shen B."/>
        </authorList>
    </citation>
    <scope>NUCLEOTIDE SEQUENCE [LARGE SCALE GENOMIC DNA]</scope>
    <source>
        <strain evidence="4 5">NPDC077434</strain>
    </source>
</reference>
<dbReference type="Proteomes" id="UP001553715">
    <property type="component" value="Unassembled WGS sequence"/>
</dbReference>
<dbReference type="EMBL" id="JBFBMH010000011">
    <property type="protein sequence ID" value="MEW1975242.1"/>
    <property type="molecule type" value="Genomic_DNA"/>
</dbReference>
<evidence type="ECO:0000256" key="1">
    <source>
        <dbReference type="ARBA" id="ARBA00022676"/>
    </source>
</evidence>
<evidence type="ECO:0000313" key="5">
    <source>
        <dbReference type="Proteomes" id="UP001553715"/>
    </source>
</evidence>
<evidence type="ECO:0000256" key="2">
    <source>
        <dbReference type="ARBA" id="ARBA00022679"/>
    </source>
</evidence>
<protein>
    <submittedName>
        <fullName evidence="4">Glycosyltransferase</fullName>
        <ecNumber evidence="4">2.4.-.-</ecNumber>
    </submittedName>
</protein>
<dbReference type="InterPro" id="IPR028098">
    <property type="entry name" value="Glyco_trans_4-like_N"/>
</dbReference>
<comment type="caution">
    <text evidence="4">The sequence shown here is derived from an EMBL/GenBank/DDBJ whole genome shotgun (WGS) entry which is preliminary data.</text>
</comment>
<evidence type="ECO:0000313" key="4">
    <source>
        <dbReference type="EMBL" id="MEW1975242.1"/>
    </source>
</evidence>
<organism evidence="4 5">
    <name type="scientific">Microbacterium profundi</name>
    <dbReference type="NCBI Taxonomy" id="450380"/>
    <lineage>
        <taxon>Bacteria</taxon>
        <taxon>Bacillati</taxon>
        <taxon>Actinomycetota</taxon>
        <taxon>Actinomycetes</taxon>
        <taxon>Micrococcales</taxon>
        <taxon>Microbacteriaceae</taxon>
        <taxon>Microbacterium</taxon>
    </lineage>
</organism>
<proteinExistence type="predicted"/>
<feature type="domain" description="Glycosyltransferase subfamily 4-like N-terminal" evidence="3">
    <location>
        <begin position="29"/>
        <end position="176"/>
    </location>
</feature>
<dbReference type="EC" id="2.4.-.-" evidence="4"/>
<keyword evidence="5" id="KW-1185">Reference proteome</keyword>
<dbReference type="Gene3D" id="3.40.50.2000">
    <property type="entry name" value="Glycogen Phosphorylase B"/>
    <property type="match status" value="2"/>
</dbReference>
<sequence>MTRPRLLIISFSRIEADARLLKQVGRLSRDVDVHTVGYGDTPPGARSHIRIPDEMPIWRYDRVKVVMRRYRRAYWDNSAIAFAARALQGSKWDVVLANDVDAVGLALSQDAVHGVHADLHEYAPRQKEDVLKWRLFVAPFVRWMCRRFVVKANSVTTVGQGIADEYRREYGINADVVTNAAPFAKLAATPVSSPIRLVHSGAALRDRNIMAILDAVDATTSDVSLDLYLTPNDPGFLAEVSVRADGSERITLHDPVPYAQLSSVLNAQDVGIHLLPPVNFNNTWALPNKFFDYVQARLGVVIGPSPEMARLLQAHAFGAVADGFSAGDLTRVLDALSADEVRSWKAASDAAAEELSGERQSDLWAEAVHRLLGGAHTRGDA</sequence>
<name>A0ABV3LH56_9MICO</name>
<dbReference type="GO" id="GO:0016757">
    <property type="term" value="F:glycosyltransferase activity"/>
    <property type="evidence" value="ECO:0007669"/>
    <property type="project" value="UniProtKB-KW"/>
</dbReference>
<gene>
    <name evidence="4" type="ORF">AB0301_09225</name>
</gene>